<evidence type="ECO:0000313" key="1">
    <source>
        <dbReference type="EMBL" id="MBI8999431.1"/>
    </source>
</evidence>
<sequence length="275" mass="30188">MATYQESTSRRVVDIVDSTTSPASVVAVKQNKWFSRYSEDSISLEQLDGIQENDGDLDTSLMEWPGNDVPSAIGQPVGPLFWKYNQTGRISDLRDGVDAMIEIDFSMKGLTKNPVVVKEILASVINESEEFSPKIMTFFTPQGDSPRVNFAIDLGSPDRNALEVENGSITGERYLSSHGSSISSSEVTSYKALVIVPSGKKVKFNIEFHFEGYDDPIVVDDHGNPFVAVGYPSFDNPPDRTFVRPDMVGHGDAFNRVGGLGLLVQCVWGVDCSMM</sequence>
<dbReference type="EMBL" id="JAEIOT010000004">
    <property type="protein sequence ID" value="MBI8999431.1"/>
    <property type="molecule type" value="Genomic_DNA"/>
</dbReference>
<name>A0ABS0VRN2_9CORY</name>
<dbReference type="Proteomes" id="UP000625574">
    <property type="component" value="Unassembled WGS sequence"/>
</dbReference>
<protein>
    <submittedName>
        <fullName evidence="1">Uncharacterized protein</fullName>
    </submittedName>
</protein>
<evidence type="ECO:0000313" key="2">
    <source>
        <dbReference type="Proteomes" id="UP000625574"/>
    </source>
</evidence>
<keyword evidence="2" id="KW-1185">Reference proteome</keyword>
<proteinExistence type="predicted"/>
<dbReference type="RefSeq" id="WP_198734897.1">
    <property type="nucleotide sequence ID" value="NZ_JAEIOT010000004.1"/>
</dbReference>
<reference evidence="1 2" key="1">
    <citation type="submission" date="2020-12" db="EMBL/GenBank/DDBJ databases">
        <title>Genome public.</title>
        <authorList>
            <person name="Sun Q."/>
        </authorList>
    </citation>
    <scope>NUCLEOTIDE SEQUENCE [LARGE SCALE GENOMIC DNA]</scope>
    <source>
        <strain evidence="1 2">CCM 8864</strain>
    </source>
</reference>
<comment type="caution">
    <text evidence="1">The sequence shown here is derived from an EMBL/GenBank/DDBJ whole genome shotgun (WGS) entry which is preliminary data.</text>
</comment>
<organism evidence="1 2">
    <name type="scientific">Corynebacterium marambiense</name>
    <dbReference type="NCBI Taxonomy" id="2765364"/>
    <lineage>
        <taxon>Bacteria</taxon>
        <taxon>Bacillati</taxon>
        <taxon>Actinomycetota</taxon>
        <taxon>Actinomycetes</taxon>
        <taxon>Mycobacteriales</taxon>
        <taxon>Corynebacteriaceae</taxon>
        <taxon>Corynebacterium</taxon>
    </lineage>
</organism>
<accession>A0ABS0VRN2</accession>
<gene>
    <name evidence="1" type="ORF">JDV76_00325</name>
</gene>